<dbReference type="GO" id="GO:0004888">
    <property type="term" value="F:transmembrane signaling receptor activity"/>
    <property type="evidence" value="ECO:0007669"/>
    <property type="project" value="InterPro"/>
</dbReference>
<evidence type="ECO:0000256" key="11">
    <source>
        <dbReference type="SAM" id="Phobius"/>
    </source>
</evidence>
<comment type="subcellular location">
    <subcellularLocation>
        <location evidence="2">Cell membrane</location>
    </subcellularLocation>
    <subcellularLocation>
        <location evidence="1">Membrane</location>
        <topology evidence="1">Multi-pass membrane protein</topology>
    </subcellularLocation>
</comment>
<keyword evidence="7 11" id="KW-1133">Transmembrane helix</keyword>
<reference evidence="14" key="3">
    <citation type="submission" date="2022-06" db="UniProtKB">
        <authorList>
            <consortium name="EnsemblMetazoa"/>
        </authorList>
    </citation>
    <scope>IDENTIFICATION</scope>
</reference>
<feature type="transmembrane region" description="Helical" evidence="11">
    <location>
        <begin position="450"/>
        <end position="469"/>
    </location>
</feature>
<dbReference type="GO" id="GO:0005886">
    <property type="term" value="C:plasma membrane"/>
    <property type="evidence" value="ECO:0007669"/>
    <property type="project" value="UniProtKB-SubCell"/>
</dbReference>
<dbReference type="Proteomes" id="UP000070412">
    <property type="component" value="Unassembled WGS sequence"/>
</dbReference>
<dbReference type="InterPro" id="IPR036734">
    <property type="entry name" value="Neur_chan_lig-bd_sf"/>
</dbReference>
<name>A0A834VB81_SARSC</name>
<evidence type="ECO:0000256" key="10">
    <source>
        <dbReference type="ARBA" id="ARBA00023303"/>
    </source>
</evidence>
<accession>A0A834VB81</accession>
<gene>
    <name evidence="13" type="ORF">SSS_2364</name>
</gene>
<evidence type="ECO:0000256" key="7">
    <source>
        <dbReference type="ARBA" id="ARBA00022989"/>
    </source>
</evidence>
<dbReference type="PRINTS" id="PR00253">
    <property type="entry name" value="GABAARECEPTR"/>
</dbReference>
<keyword evidence="13" id="KW-0675">Receptor</keyword>
<feature type="transmembrane region" description="Helical" evidence="11">
    <location>
        <begin position="190"/>
        <end position="215"/>
    </location>
</feature>
<evidence type="ECO:0000256" key="4">
    <source>
        <dbReference type="ARBA" id="ARBA00022475"/>
    </source>
</evidence>
<dbReference type="Pfam" id="PF02931">
    <property type="entry name" value="Neur_chan_LBD"/>
    <property type="match status" value="2"/>
</dbReference>
<keyword evidence="4" id="KW-1003">Cell membrane</keyword>
<dbReference type="InterPro" id="IPR006201">
    <property type="entry name" value="Neur_channel"/>
</dbReference>
<dbReference type="InterPro" id="IPR006028">
    <property type="entry name" value="GABAA/Glycine_rcpt"/>
</dbReference>
<dbReference type="AlphaFoldDB" id="A0A834VB81"/>
<feature type="transmembrane region" description="Helical" evidence="11">
    <location>
        <begin position="242"/>
        <end position="262"/>
    </location>
</feature>
<keyword evidence="10" id="KW-0407">Ion channel</keyword>
<reference evidence="15" key="1">
    <citation type="journal article" date="2020" name="PLoS Negl. Trop. Dis.">
        <title>High-quality nuclear genome for Sarcoptes scabiei-A critical resource for a neglected parasite.</title>
        <authorList>
            <person name="Korhonen P.K."/>
            <person name="Gasser R.B."/>
            <person name="Ma G."/>
            <person name="Wang T."/>
            <person name="Stroehlein A.J."/>
            <person name="Young N.D."/>
            <person name="Ang C.S."/>
            <person name="Fernando D.D."/>
            <person name="Lu H.C."/>
            <person name="Taylor S."/>
            <person name="Reynolds S.L."/>
            <person name="Mofiz E."/>
            <person name="Najaraj S.H."/>
            <person name="Gowda H."/>
            <person name="Madugundu A."/>
            <person name="Renuse S."/>
            <person name="Holt D."/>
            <person name="Pandey A."/>
            <person name="Papenfuss A.T."/>
            <person name="Fischer K."/>
        </authorList>
    </citation>
    <scope>NUCLEOTIDE SEQUENCE [LARGE SCALE GENOMIC DNA]</scope>
</reference>
<dbReference type="EMBL" id="WVUK01000061">
    <property type="protein sequence ID" value="KAF7491127.1"/>
    <property type="molecule type" value="Genomic_DNA"/>
</dbReference>
<evidence type="ECO:0000313" key="15">
    <source>
        <dbReference type="Proteomes" id="UP000070412"/>
    </source>
</evidence>
<evidence type="ECO:0000256" key="5">
    <source>
        <dbReference type="ARBA" id="ARBA00022692"/>
    </source>
</evidence>
<evidence type="ECO:0000256" key="6">
    <source>
        <dbReference type="ARBA" id="ARBA00022729"/>
    </source>
</evidence>
<keyword evidence="5 11" id="KW-0812">Transmembrane</keyword>
<evidence type="ECO:0000313" key="14">
    <source>
        <dbReference type="EnsemblMetazoa" id="KAF7491127.1"/>
    </source>
</evidence>
<evidence type="ECO:0000313" key="13">
    <source>
        <dbReference type="EMBL" id="KAF7491127.1"/>
    </source>
</evidence>
<feature type="domain" description="Neurotransmitter-gated ion-channel ligand-binding" evidence="12">
    <location>
        <begin position="3"/>
        <end position="93"/>
    </location>
</feature>
<evidence type="ECO:0000256" key="3">
    <source>
        <dbReference type="ARBA" id="ARBA00022448"/>
    </source>
</evidence>
<keyword evidence="15" id="KW-1185">Reference proteome</keyword>
<dbReference type="InterPro" id="IPR006202">
    <property type="entry name" value="Neur_chan_lig-bd"/>
</dbReference>
<evidence type="ECO:0000256" key="9">
    <source>
        <dbReference type="ARBA" id="ARBA00023136"/>
    </source>
</evidence>
<keyword evidence="9 11" id="KW-0472">Membrane</keyword>
<dbReference type="PANTHER" id="PTHR18945">
    <property type="entry name" value="NEUROTRANSMITTER GATED ION CHANNEL"/>
    <property type="match status" value="1"/>
</dbReference>
<feature type="transmembrane region" description="Helical" evidence="11">
    <location>
        <begin position="135"/>
        <end position="153"/>
    </location>
</feature>
<dbReference type="PROSITE" id="PS00236">
    <property type="entry name" value="NEUROTR_ION_CHANNEL"/>
    <property type="match status" value="2"/>
</dbReference>
<sequence length="547" mass="64898">MKKFWIPSLSISNALSVKIIESIQLMRKLFIDPFGSMRFVERHNARIYCFMNLKKYPHDHQLCHLILTSISYNNTGVMIRLKSATILRDENPRFQITVLPKRNFCISTFLPTEENVCLMITYELIRRLNYYMIRYYLLTFLAIMVSFVCFWIPVNMWPVRFALTVVPLLNLISQDIAINNEIKVGYTTLFHWWMMCLHLIIYFEIVEYALALSWAHFIMDKKNFTTSQQQTMDINYPRTVLIGYYFGNKDFFLLLLFFPMLIETNRFKIRISLRLNRLINFDYDKKEEWSCQTILDLSIESESYSDDTFNKKINDSRLPKLFIANALSARVVFALEPSKKLIIIDRKRFISLKRLRTTIRCDFNLKSFPVDTQFCPIIISSIDFDQSRLSFKAGLLRIIAESHPEFRLIPWSIQAIMNRNQIDDFWDPVFEEKYVIATIKMVRRAEFYVIRYYLPTFLLVLINFVGFWIPVNAWPARVTIMVIPLVDLISEDIAINNRIKVNHTTIMHVWMIAMQAFIYLSIIEYSLAIAWAHFVTDKANHRKIQGK</sequence>
<dbReference type="SUPFAM" id="SSF90112">
    <property type="entry name" value="Neurotransmitter-gated ion-channel transmembrane pore"/>
    <property type="match status" value="2"/>
</dbReference>
<dbReference type="InterPro" id="IPR018000">
    <property type="entry name" value="Neurotransmitter_ion_chnl_CS"/>
</dbReference>
<reference evidence="13" key="2">
    <citation type="submission" date="2020-01" db="EMBL/GenBank/DDBJ databases">
        <authorList>
            <person name="Korhonen P.K.K."/>
            <person name="Guangxu M.G."/>
            <person name="Wang T.W."/>
            <person name="Stroehlein A.J.S."/>
            <person name="Young N.D."/>
            <person name="Ang C.-S.A."/>
            <person name="Fernando D.W.F."/>
            <person name="Lu H.L."/>
            <person name="Taylor S.T."/>
            <person name="Ehtesham M.E.M."/>
            <person name="Najaraj S.H.N."/>
            <person name="Harsha G.H.G."/>
            <person name="Madugundu A.M."/>
            <person name="Renuse S.R."/>
            <person name="Holt D.H."/>
            <person name="Pandey A.P."/>
            <person name="Papenfuss A.P."/>
            <person name="Gasser R.B.G."/>
            <person name="Fischer K.F."/>
        </authorList>
    </citation>
    <scope>NUCLEOTIDE SEQUENCE</scope>
    <source>
        <strain evidence="13">SSS_KF_BRIS2020</strain>
    </source>
</reference>
<dbReference type="SUPFAM" id="SSF63712">
    <property type="entry name" value="Nicotinic receptor ligand binding domain-like"/>
    <property type="match status" value="2"/>
</dbReference>
<dbReference type="GO" id="GO:0005230">
    <property type="term" value="F:extracellular ligand-gated monoatomic ion channel activity"/>
    <property type="evidence" value="ECO:0007669"/>
    <property type="project" value="InterPro"/>
</dbReference>
<dbReference type="EnsemblMetazoa" id="SSS_2364s_mrna">
    <property type="protein sequence ID" value="KAF7491127.1"/>
    <property type="gene ID" value="SSS_2364"/>
</dbReference>
<protein>
    <submittedName>
        <fullName evidence="13">Glycine receptor subunit alpha-2</fullName>
    </submittedName>
</protein>
<organism evidence="13">
    <name type="scientific">Sarcoptes scabiei</name>
    <name type="common">Itch mite</name>
    <name type="synonym">Acarus scabiei</name>
    <dbReference type="NCBI Taxonomy" id="52283"/>
    <lineage>
        <taxon>Eukaryota</taxon>
        <taxon>Metazoa</taxon>
        <taxon>Ecdysozoa</taxon>
        <taxon>Arthropoda</taxon>
        <taxon>Chelicerata</taxon>
        <taxon>Arachnida</taxon>
        <taxon>Acari</taxon>
        <taxon>Acariformes</taxon>
        <taxon>Sarcoptiformes</taxon>
        <taxon>Astigmata</taxon>
        <taxon>Psoroptidia</taxon>
        <taxon>Sarcoptoidea</taxon>
        <taxon>Sarcoptidae</taxon>
        <taxon>Sarcoptinae</taxon>
        <taxon>Sarcoptes</taxon>
    </lineage>
</organism>
<keyword evidence="6" id="KW-0732">Signal</keyword>
<evidence type="ECO:0000256" key="1">
    <source>
        <dbReference type="ARBA" id="ARBA00004141"/>
    </source>
</evidence>
<feature type="transmembrane region" description="Helical" evidence="11">
    <location>
        <begin position="516"/>
        <end position="535"/>
    </location>
</feature>
<dbReference type="InterPro" id="IPR036719">
    <property type="entry name" value="Neuro-gated_channel_TM_sf"/>
</dbReference>
<keyword evidence="8" id="KW-0406">Ion transport</keyword>
<feature type="domain" description="Neurotransmitter-gated ion-channel ligand-binding" evidence="12">
    <location>
        <begin position="318"/>
        <end position="393"/>
    </location>
</feature>
<evidence type="ECO:0000259" key="12">
    <source>
        <dbReference type="Pfam" id="PF02931"/>
    </source>
</evidence>
<proteinExistence type="predicted"/>
<evidence type="ECO:0000256" key="8">
    <source>
        <dbReference type="ARBA" id="ARBA00023065"/>
    </source>
</evidence>
<dbReference type="Gene3D" id="2.70.170.10">
    <property type="entry name" value="Neurotransmitter-gated ion-channel ligand-binding domain"/>
    <property type="match status" value="2"/>
</dbReference>
<keyword evidence="3" id="KW-0813">Transport</keyword>
<dbReference type="Gene3D" id="1.20.58.390">
    <property type="entry name" value="Neurotransmitter-gated ion-channel transmembrane domain"/>
    <property type="match status" value="2"/>
</dbReference>
<dbReference type="OrthoDB" id="6490394at2759"/>
<evidence type="ECO:0000256" key="2">
    <source>
        <dbReference type="ARBA" id="ARBA00004236"/>
    </source>
</evidence>
<dbReference type="InterPro" id="IPR038050">
    <property type="entry name" value="Neuro_actylchol_rec"/>
</dbReference>